<dbReference type="EMBL" id="JALJOV010000585">
    <property type="protein sequence ID" value="KAK9862580.1"/>
    <property type="molecule type" value="Genomic_DNA"/>
</dbReference>
<keyword evidence="1" id="KW-0732">Signal</keyword>
<keyword evidence="3" id="KW-1185">Reference proteome</keyword>
<evidence type="ECO:0000256" key="1">
    <source>
        <dbReference type="SAM" id="SignalP"/>
    </source>
</evidence>
<gene>
    <name evidence="2" type="ORF">WJX84_000335</name>
</gene>
<organism evidence="2 3">
    <name type="scientific">Apatococcus fuscideae</name>
    <dbReference type="NCBI Taxonomy" id="2026836"/>
    <lineage>
        <taxon>Eukaryota</taxon>
        <taxon>Viridiplantae</taxon>
        <taxon>Chlorophyta</taxon>
        <taxon>core chlorophytes</taxon>
        <taxon>Trebouxiophyceae</taxon>
        <taxon>Chlorellales</taxon>
        <taxon>Chlorellaceae</taxon>
        <taxon>Apatococcus</taxon>
    </lineage>
</organism>
<evidence type="ECO:0000313" key="3">
    <source>
        <dbReference type="Proteomes" id="UP001485043"/>
    </source>
</evidence>
<dbReference type="Proteomes" id="UP001485043">
    <property type="component" value="Unassembled WGS sequence"/>
</dbReference>
<proteinExistence type="predicted"/>
<feature type="signal peptide" evidence="1">
    <location>
        <begin position="1"/>
        <end position="31"/>
    </location>
</feature>
<evidence type="ECO:0000313" key="2">
    <source>
        <dbReference type="EMBL" id="KAK9862580.1"/>
    </source>
</evidence>
<protein>
    <submittedName>
        <fullName evidence="2">Uncharacterized protein</fullName>
    </submittedName>
</protein>
<feature type="chain" id="PRO_5043553541" evidence="1">
    <location>
        <begin position="32"/>
        <end position="139"/>
    </location>
</feature>
<sequence length="139" mass="15239">MLGTFKRRDGGISSSYCVWLIPSLLFAPFSASTPGGSGVFQYGECPEESSWPGTCSTVARDLGTQRRFRLKHSRRKHQYGLGSRQAYTSSWVMKQSRAAPGGGSLSQKIYQNLDLHRNLDGFGMASGRKGTDRALENGN</sequence>
<name>A0AAW1T1T9_9CHLO</name>
<comment type="caution">
    <text evidence="2">The sequence shown here is derived from an EMBL/GenBank/DDBJ whole genome shotgun (WGS) entry which is preliminary data.</text>
</comment>
<reference evidence="2 3" key="1">
    <citation type="journal article" date="2024" name="Nat. Commun.">
        <title>Phylogenomics reveals the evolutionary origins of lichenization in chlorophyte algae.</title>
        <authorList>
            <person name="Puginier C."/>
            <person name="Libourel C."/>
            <person name="Otte J."/>
            <person name="Skaloud P."/>
            <person name="Haon M."/>
            <person name="Grisel S."/>
            <person name="Petersen M."/>
            <person name="Berrin J.G."/>
            <person name="Delaux P.M."/>
            <person name="Dal Grande F."/>
            <person name="Keller J."/>
        </authorList>
    </citation>
    <scope>NUCLEOTIDE SEQUENCE [LARGE SCALE GENOMIC DNA]</scope>
    <source>
        <strain evidence="2 3">SAG 2523</strain>
    </source>
</reference>
<dbReference type="AlphaFoldDB" id="A0AAW1T1T9"/>
<accession>A0AAW1T1T9</accession>